<accession>A0ACB8UBL6</accession>
<comment type="caution">
    <text evidence="1">The sequence shown here is derived from an EMBL/GenBank/DDBJ whole genome shotgun (WGS) entry which is preliminary data.</text>
</comment>
<name>A0ACB8UBL6_9APHY</name>
<gene>
    <name evidence="1" type="ORF">BDY19DRAFT_904256</name>
</gene>
<evidence type="ECO:0000313" key="2">
    <source>
        <dbReference type="Proteomes" id="UP001055072"/>
    </source>
</evidence>
<organism evidence="1 2">
    <name type="scientific">Irpex rosettiformis</name>
    <dbReference type="NCBI Taxonomy" id="378272"/>
    <lineage>
        <taxon>Eukaryota</taxon>
        <taxon>Fungi</taxon>
        <taxon>Dikarya</taxon>
        <taxon>Basidiomycota</taxon>
        <taxon>Agaricomycotina</taxon>
        <taxon>Agaricomycetes</taxon>
        <taxon>Polyporales</taxon>
        <taxon>Irpicaceae</taxon>
        <taxon>Irpex</taxon>
    </lineage>
</organism>
<keyword evidence="2" id="KW-1185">Reference proteome</keyword>
<reference evidence="1" key="1">
    <citation type="journal article" date="2021" name="Environ. Microbiol.">
        <title>Gene family expansions and transcriptome signatures uncover fungal adaptations to wood decay.</title>
        <authorList>
            <person name="Hage H."/>
            <person name="Miyauchi S."/>
            <person name="Viragh M."/>
            <person name="Drula E."/>
            <person name="Min B."/>
            <person name="Chaduli D."/>
            <person name="Navarro D."/>
            <person name="Favel A."/>
            <person name="Norest M."/>
            <person name="Lesage-Meessen L."/>
            <person name="Balint B."/>
            <person name="Merenyi Z."/>
            <person name="de Eugenio L."/>
            <person name="Morin E."/>
            <person name="Martinez A.T."/>
            <person name="Baldrian P."/>
            <person name="Stursova M."/>
            <person name="Martinez M.J."/>
            <person name="Novotny C."/>
            <person name="Magnuson J.K."/>
            <person name="Spatafora J.W."/>
            <person name="Maurice S."/>
            <person name="Pangilinan J."/>
            <person name="Andreopoulos W."/>
            <person name="LaButti K."/>
            <person name="Hundley H."/>
            <person name="Na H."/>
            <person name="Kuo A."/>
            <person name="Barry K."/>
            <person name="Lipzen A."/>
            <person name="Henrissat B."/>
            <person name="Riley R."/>
            <person name="Ahrendt S."/>
            <person name="Nagy L.G."/>
            <person name="Grigoriev I.V."/>
            <person name="Martin F."/>
            <person name="Rosso M.N."/>
        </authorList>
    </citation>
    <scope>NUCLEOTIDE SEQUENCE</scope>
    <source>
        <strain evidence="1">CBS 384.51</strain>
    </source>
</reference>
<sequence>MSDEIPQHLPRGKACVPCRKRKMKCDGNQPICNQCSRFNRAAECEFKEGPAPSTTRVLEQHIARLESRISELETDDPNAIHLHNPYSQSRAVASSAHASPAVQPAQLNWWDMPDPPTNIQQILIQSFLRHANKLGFFFESQRFLNSMTSPTGVRPPNVIRTIVYLWGITLSRNPQYTQHESKYLNRALRYLHVALSACSTPQYQGQQEGNVLDVLQASILLANYFFHHNRLLEGKFHTGAAVSLAHMCNLHKLLSPPGPAGSAAPEYLPRPLDVVQECERIHAWWSVFVLDKTWVVALSAPSMINEEQERGSEVDTPWPIGMDLYRQQPSSSRPNPGSTTKRFFAELLTDNTNVPNGDPSCLTLLAKASALYERANYIASYLDKNTPSYQAVISTFDASIERFKQSLPAIERSTQLSPDRAHTLLLIHTLTHSATIQLHWPLTSHSTASINRCLAAANTIVRVVQVLDVKRMEFANPVLGVRTIFLLSNLLGAAANCANLNPYATRFWPALQVTCLHKVSGPCGALVQDLPQLQLLLGRKDL</sequence>
<dbReference type="EMBL" id="MU274905">
    <property type="protein sequence ID" value="KAI0091628.1"/>
    <property type="molecule type" value="Genomic_DNA"/>
</dbReference>
<proteinExistence type="predicted"/>
<dbReference type="Proteomes" id="UP001055072">
    <property type="component" value="Unassembled WGS sequence"/>
</dbReference>
<evidence type="ECO:0000313" key="1">
    <source>
        <dbReference type="EMBL" id="KAI0091628.1"/>
    </source>
</evidence>
<protein>
    <submittedName>
        <fullName evidence="1">Uncharacterized protein</fullName>
    </submittedName>
</protein>